<dbReference type="SUPFAM" id="SSF158472">
    <property type="entry name" value="HAMP domain-like"/>
    <property type="match status" value="1"/>
</dbReference>
<dbReference type="RefSeq" id="WP_137640541.1">
    <property type="nucleotide sequence ID" value="NZ_BJDK01000022.1"/>
</dbReference>
<reference evidence="15" key="1">
    <citation type="journal article" date="2019" name="Int. J. Syst. Evol. Microbiol.">
        <title>The Global Catalogue of Microorganisms (GCM) 10K type strain sequencing project: providing services to taxonomists for standard genome sequencing and annotation.</title>
        <authorList>
            <consortium name="The Broad Institute Genomics Platform"/>
            <consortium name="The Broad Institute Genome Sequencing Center for Infectious Disease"/>
            <person name="Wu L."/>
            <person name="Ma J."/>
        </authorList>
    </citation>
    <scope>NUCLEOTIDE SEQUENCE [LARGE SCALE GENOMIC DNA]</scope>
    <source>
        <strain evidence="15">CCM 8932</strain>
    </source>
</reference>
<dbReference type="SUPFAM" id="SSF55874">
    <property type="entry name" value="ATPase domain of HSP90 chaperone/DNA topoisomerase II/histidine kinase"/>
    <property type="match status" value="1"/>
</dbReference>
<sequence>MRSLKKQTVALFLLTSLSLIGLIYGAMRIELARNILPLNTSITQRAVDNQTNQMDSWFGERLAELRLLADLPARHTYSRQAMFAETAAVTNFDQHNYVSIRLVDKDGISRSATYPDFSVRNRNYYREMVQHPRRHYTVSNLLTSREDHRAIVIILYRLAKPLTDGTTYLAAAIPLTKVEKLARHLTLYDGKGVILGANNQSPQIDPQRELLLTSSLKRLPKWKVNYIVQKKGLGENTQQLLRLLLVIALVVIGLLGLLLLLLLRQIIHPILGLTRTMTAVQQGNRQIRAAETGPEEIASLATTFNQMLADVYTSEAKYREASIQVLQAQIQPHFLYNTLDTIQWQILGGEPDAAVNMLENLSIFFRKGLNHGQELITLGDELAHVESYLKIQAVRHPQLAQFNVEVAPELKTVSVMHFVLQPLVENAINHGLRPADRTDGHLVIRAQQLTTTALQLTISNNGVPIAPATLLALNQGTYTAGKDGYGIYNIRHRLHLFYNGQAQLRFTSTPTVTTVTLILPIIQEAEPHAKSINR</sequence>
<keyword evidence="8" id="KW-0067">ATP-binding</keyword>
<dbReference type="SMART" id="SM00304">
    <property type="entry name" value="HAMP"/>
    <property type="match status" value="1"/>
</dbReference>
<keyword evidence="6" id="KW-0547">Nucleotide-binding</keyword>
<keyword evidence="7 14" id="KW-0418">Kinase</keyword>
<dbReference type="Gene3D" id="3.30.450.20">
    <property type="entry name" value="PAS domain"/>
    <property type="match status" value="1"/>
</dbReference>
<dbReference type="PROSITE" id="PS50885">
    <property type="entry name" value="HAMP"/>
    <property type="match status" value="1"/>
</dbReference>
<dbReference type="PANTHER" id="PTHR34220">
    <property type="entry name" value="SENSOR HISTIDINE KINASE YPDA"/>
    <property type="match status" value="1"/>
</dbReference>
<evidence type="ECO:0000256" key="11">
    <source>
        <dbReference type="ARBA" id="ARBA00023136"/>
    </source>
</evidence>
<dbReference type="Gene3D" id="3.30.565.10">
    <property type="entry name" value="Histidine kinase-like ATPase, C-terminal domain"/>
    <property type="match status" value="1"/>
</dbReference>
<dbReference type="CDD" id="cd06225">
    <property type="entry name" value="HAMP"/>
    <property type="match status" value="1"/>
</dbReference>
<keyword evidence="10" id="KW-0902">Two-component regulatory system</keyword>
<evidence type="ECO:0000256" key="7">
    <source>
        <dbReference type="ARBA" id="ARBA00022777"/>
    </source>
</evidence>
<organism evidence="14 15">
    <name type="scientific">Lactiplantibacillus dongliensis</name>
    <dbReference type="NCBI Taxonomy" id="2559919"/>
    <lineage>
        <taxon>Bacteria</taxon>
        <taxon>Bacillati</taxon>
        <taxon>Bacillota</taxon>
        <taxon>Bacilli</taxon>
        <taxon>Lactobacillales</taxon>
        <taxon>Lactobacillaceae</taxon>
        <taxon>Lactiplantibacillus</taxon>
    </lineage>
</organism>
<keyword evidence="5 12" id="KW-0812">Transmembrane</keyword>
<keyword evidence="9 12" id="KW-1133">Transmembrane helix</keyword>
<dbReference type="InterPro" id="IPR010559">
    <property type="entry name" value="Sig_transdc_His_kin_internal"/>
</dbReference>
<evidence type="ECO:0000256" key="12">
    <source>
        <dbReference type="SAM" id="Phobius"/>
    </source>
</evidence>
<evidence type="ECO:0000256" key="3">
    <source>
        <dbReference type="ARBA" id="ARBA00022553"/>
    </source>
</evidence>
<keyword evidence="2" id="KW-1003">Cell membrane</keyword>
<name>A0ABW1R4C7_9LACO</name>
<keyword evidence="15" id="KW-1185">Reference proteome</keyword>
<evidence type="ECO:0000313" key="15">
    <source>
        <dbReference type="Proteomes" id="UP001596253"/>
    </source>
</evidence>
<dbReference type="PANTHER" id="PTHR34220:SF11">
    <property type="entry name" value="SENSOR PROTEIN KINASE HPTS"/>
    <property type="match status" value="1"/>
</dbReference>
<dbReference type="Pfam" id="PF00672">
    <property type="entry name" value="HAMP"/>
    <property type="match status" value="1"/>
</dbReference>
<evidence type="ECO:0000256" key="5">
    <source>
        <dbReference type="ARBA" id="ARBA00022692"/>
    </source>
</evidence>
<dbReference type="GO" id="GO:0016301">
    <property type="term" value="F:kinase activity"/>
    <property type="evidence" value="ECO:0007669"/>
    <property type="project" value="UniProtKB-KW"/>
</dbReference>
<dbReference type="InterPro" id="IPR050640">
    <property type="entry name" value="Bact_2-comp_sensor_kinase"/>
</dbReference>
<dbReference type="Pfam" id="PF06580">
    <property type="entry name" value="His_kinase"/>
    <property type="match status" value="1"/>
</dbReference>
<dbReference type="EMBL" id="JBHSSD010000037">
    <property type="protein sequence ID" value="MFC6164729.1"/>
    <property type="molecule type" value="Genomic_DNA"/>
</dbReference>
<evidence type="ECO:0000259" key="13">
    <source>
        <dbReference type="PROSITE" id="PS50885"/>
    </source>
</evidence>
<feature type="domain" description="HAMP" evidence="13">
    <location>
        <begin position="264"/>
        <end position="316"/>
    </location>
</feature>
<comment type="subcellular location">
    <subcellularLocation>
        <location evidence="1">Cell membrane</location>
        <topology evidence="1">Multi-pass membrane protein</topology>
    </subcellularLocation>
</comment>
<evidence type="ECO:0000256" key="8">
    <source>
        <dbReference type="ARBA" id="ARBA00022840"/>
    </source>
</evidence>
<keyword evidence="3" id="KW-0597">Phosphoprotein</keyword>
<dbReference type="InterPro" id="IPR003660">
    <property type="entry name" value="HAMP_dom"/>
</dbReference>
<evidence type="ECO:0000256" key="4">
    <source>
        <dbReference type="ARBA" id="ARBA00022679"/>
    </source>
</evidence>
<dbReference type="Pfam" id="PF02518">
    <property type="entry name" value="HATPase_c"/>
    <property type="match status" value="1"/>
</dbReference>
<evidence type="ECO:0000256" key="9">
    <source>
        <dbReference type="ARBA" id="ARBA00022989"/>
    </source>
</evidence>
<accession>A0ABW1R4C7</accession>
<evidence type="ECO:0000313" key="14">
    <source>
        <dbReference type="EMBL" id="MFC6164729.1"/>
    </source>
</evidence>
<proteinExistence type="predicted"/>
<feature type="transmembrane region" description="Helical" evidence="12">
    <location>
        <begin position="240"/>
        <end position="263"/>
    </location>
</feature>
<dbReference type="Proteomes" id="UP001596253">
    <property type="component" value="Unassembled WGS sequence"/>
</dbReference>
<dbReference type="InterPro" id="IPR036890">
    <property type="entry name" value="HATPase_C_sf"/>
</dbReference>
<evidence type="ECO:0000256" key="1">
    <source>
        <dbReference type="ARBA" id="ARBA00004651"/>
    </source>
</evidence>
<gene>
    <name evidence="14" type="ORF">ACFP3T_08625</name>
</gene>
<evidence type="ECO:0000256" key="6">
    <source>
        <dbReference type="ARBA" id="ARBA00022741"/>
    </source>
</evidence>
<dbReference type="InterPro" id="IPR003594">
    <property type="entry name" value="HATPase_dom"/>
</dbReference>
<keyword evidence="4" id="KW-0808">Transferase</keyword>
<evidence type="ECO:0000256" key="2">
    <source>
        <dbReference type="ARBA" id="ARBA00022475"/>
    </source>
</evidence>
<protein>
    <submittedName>
        <fullName evidence="14">Histidine kinase</fullName>
    </submittedName>
</protein>
<dbReference type="Gene3D" id="6.10.340.10">
    <property type="match status" value="1"/>
</dbReference>
<evidence type="ECO:0000256" key="10">
    <source>
        <dbReference type="ARBA" id="ARBA00023012"/>
    </source>
</evidence>
<comment type="caution">
    <text evidence="14">The sequence shown here is derived from an EMBL/GenBank/DDBJ whole genome shotgun (WGS) entry which is preliminary data.</text>
</comment>
<keyword evidence="11 12" id="KW-0472">Membrane</keyword>